<comment type="caution">
    <text evidence="3">The sequence shown here is derived from an EMBL/GenBank/DDBJ whole genome shotgun (WGS) entry which is preliminary data.</text>
</comment>
<dbReference type="Proteomes" id="UP000245720">
    <property type="component" value="Unassembled WGS sequence"/>
</dbReference>
<evidence type="ECO:0000256" key="1">
    <source>
        <dbReference type="SAM" id="MobiDB-lite"/>
    </source>
</evidence>
<evidence type="ECO:0000256" key="2">
    <source>
        <dbReference type="SAM" id="SignalP"/>
    </source>
</evidence>
<feature type="compositionally biased region" description="Polar residues" evidence="1">
    <location>
        <begin position="33"/>
        <end position="50"/>
    </location>
</feature>
<dbReference type="PROSITE" id="PS51257">
    <property type="entry name" value="PROKAR_LIPOPROTEIN"/>
    <property type="match status" value="1"/>
</dbReference>
<dbReference type="RefSeq" id="WP_109727143.1">
    <property type="nucleotide sequence ID" value="NZ_QGDI01000009.1"/>
</dbReference>
<evidence type="ECO:0000313" key="3">
    <source>
        <dbReference type="EMBL" id="PWJ11648.1"/>
    </source>
</evidence>
<dbReference type="AlphaFoldDB" id="A0A315XWI5"/>
<reference evidence="3 4" key="1">
    <citation type="submission" date="2018-05" db="EMBL/GenBank/DDBJ databases">
        <title>The Hungate 1000. A catalogue of reference genomes from the rumen microbiome.</title>
        <authorList>
            <person name="Kelly W."/>
        </authorList>
    </citation>
    <scope>NUCLEOTIDE SEQUENCE [LARGE SCALE GENOMIC DNA]</scope>
    <source>
        <strain evidence="3 4">SAb67</strain>
    </source>
</reference>
<evidence type="ECO:0000313" key="4">
    <source>
        <dbReference type="Proteomes" id="UP000245720"/>
    </source>
</evidence>
<feature type="signal peptide" evidence="2">
    <location>
        <begin position="1"/>
        <end position="19"/>
    </location>
</feature>
<dbReference type="EMBL" id="QGDI01000009">
    <property type="protein sequence ID" value="PWJ11648.1"/>
    <property type="molecule type" value="Genomic_DNA"/>
</dbReference>
<gene>
    <name evidence="3" type="ORF">IE37_02413</name>
</gene>
<feature type="region of interest" description="Disordered" evidence="1">
    <location>
        <begin position="26"/>
        <end position="52"/>
    </location>
</feature>
<proteinExistence type="predicted"/>
<accession>A0A315XWI5</accession>
<protein>
    <recommendedName>
        <fullName evidence="5">Lipoprotein</fullName>
    </recommendedName>
</protein>
<sequence>MKKTAILITAFITSLSLLTACEKDDTSSENKAESSQISTESSTDNTQPVSEVTTTAAQQETTVGELPDVTADMDDESAVKLTLEKFFKAMNDRDKSGELLLSGHDSAVLDKKMSEKGKRNGTKSIYDFVGEGEWYESSELEDHLDGRLVSIESVKRIPDDDTYRERRGYLIGQWIEQYIEEHGGIDNTDPNQFFEDRIEYCQKMEVTEVEGLTAYSLDFVYTLGSEESYGYAHIYRVGDGNWGVNEVVFLDNNKEYLEDDAGSLRRMANDIASVVFYSEDDDYRKYEDAWYIISKDESLNYNVPESFDVEGFYERIIDAVMMPYSTDWFILFHETDAVLAVTAHDENHLVWGSDINVFDEKEEYQMIDYDVNGRYTYEELYNNCKELISR</sequence>
<feature type="chain" id="PRO_5038655434" description="Lipoprotein" evidence="2">
    <location>
        <begin position="20"/>
        <end position="390"/>
    </location>
</feature>
<evidence type="ECO:0008006" key="5">
    <source>
        <dbReference type="Google" id="ProtNLM"/>
    </source>
</evidence>
<keyword evidence="2" id="KW-0732">Signal</keyword>
<name>A0A315XWI5_RUMFL</name>
<organism evidence="3 4">
    <name type="scientific">Ruminococcus flavefaciens</name>
    <dbReference type="NCBI Taxonomy" id="1265"/>
    <lineage>
        <taxon>Bacteria</taxon>
        <taxon>Bacillati</taxon>
        <taxon>Bacillota</taxon>
        <taxon>Clostridia</taxon>
        <taxon>Eubacteriales</taxon>
        <taxon>Oscillospiraceae</taxon>
        <taxon>Ruminococcus</taxon>
    </lineage>
</organism>